<name>A0AAD5MUM8_PARTN</name>
<proteinExistence type="predicted"/>
<comment type="caution">
    <text evidence="1">The sequence shown here is derived from an EMBL/GenBank/DDBJ whole genome shotgun (WGS) entry which is preliminary data.</text>
</comment>
<accession>A0AAD5MUM8</accession>
<organism evidence="1 2">
    <name type="scientific">Parelaphostrongylus tenuis</name>
    <name type="common">Meningeal worm</name>
    <dbReference type="NCBI Taxonomy" id="148309"/>
    <lineage>
        <taxon>Eukaryota</taxon>
        <taxon>Metazoa</taxon>
        <taxon>Ecdysozoa</taxon>
        <taxon>Nematoda</taxon>
        <taxon>Chromadorea</taxon>
        <taxon>Rhabditida</taxon>
        <taxon>Rhabditina</taxon>
        <taxon>Rhabditomorpha</taxon>
        <taxon>Strongyloidea</taxon>
        <taxon>Metastrongylidae</taxon>
        <taxon>Parelaphostrongylus</taxon>
    </lineage>
</organism>
<keyword evidence="2" id="KW-1185">Reference proteome</keyword>
<reference evidence="1" key="1">
    <citation type="submission" date="2021-06" db="EMBL/GenBank/DDBJ databases">
        <title>Parelaphostrongylus tenuis whole genome reference sequence.</title>
        <authorList>
            <person name="Garwood T.J."/>
            <person name="Larsen P.A."/>
            <person name="Fountain-Jones N.M."/>
            <person name="Garbe J.R."/>
            <person name="Macchietto M.G."/>
            <person name="Kania S.A."/>
            <person name="Gerhold R.W."/>
            <person name="Richards J.E."/>
            <person name="Wolf T.M."/>
        </authorList>
    </citation>
    <scope>NUCLEOTIDE SEQUENCE</scope>
    <source>
        <strain evidence="1">MNPRO001-30</strain>
        <tissue evidence="1">Meninges</tissue>
    </source>
</reference>
<dbReference type="Proteomes" id="UP001196413">
    <property type="component" value="Unassembled WGS sequence"/>
</dbReference>
<evidence type="ECO:0000313" key="1">
    <source>
        <dbReference type="EMBL" id="KAJ1364892.1"/>
    </source>
</evidence>
<gene>
    <name evidence="1" type="ORF">KIN20_025080</name>
</gene>
<dbReference type="SUPFAM" id="SSF50494">
    <property type="entry name" value="Trypsin-like serine proteases"/>
    <property type="match status" value="1"/>
</dbReference>
<protein>
    <submittedName>
        <fullName evidence="1">Uncharacterized protein</fullName>
    </submittedName>
</protein>
<dbReference type="AlphaFoldDB" id="A0AAD5MUM8"/>
<dbReference type="EMBL" id="JAHQIW010005097">
    <property type="protein sequence ID" value="KAJ1364892.1"/>
    <property type="molecule type" value="Genomic_DNA"/>
</dbReference>
<sequence>MISSVLLAGDFAILKFHQIRDEMCPSAPIPVRLSRLPIDITLTSSPWKSIKLDELPEKACRITGFETSNVTNFSSVHKTLQADVQLVRDGDMMIVNVAGESPVCWDDIGVPLECMLDNKSWTQVGLLQSVTRVVEDEENPSTSECGDIATLVFEIFSDETIAEALEDHAVELLSSSKKCFARPPLE</sequence>
<evidence type="ECO:0000313" key="2">
    <source>
        <dbReference type="Proteomes" id="UP001196413"/>
    </source>
</evidence>
<dbReference type="InterPro" id="IPR009003">
    <property type="entry name" value="Peptidase_S1_PA"/>
</dbReference>